<keyword evidence="2" id="KW-0378">Hydrolase</keyword>
<keyword evidence="5" id="KW-1185">Reference proteome</keyword>
<evidence type="ECO:0000259" key="3">
    <source>
        <dbReference type="Pfam" id="PF00561"/>
    </source>
</evidence>
<evidence type="ECO:0000313" key="4">
    <source>
        <dbReference type="EMBL" id="SCC34377.1"/>
    </source>
</evidence>
<dbReference type="InterPro" id="IPR029058">
    <property type="entry name" value="AB_hydrolase_fold"/>
</dbReference>
<dbReference type="GO" id="GO:0016787">
    <property type="term" value="F:hydrolase activity"/>
    <property type="evidence" value="ECO:0007669"/>
    <property type="project" value="UniProtKB-KW"/>
</dbReference>
<dbReference type="Pfam" id="PF00561">
    <property type="entry name" value="Abhydrolase_1"/>
    <property type="match status" value="1"/>
</dbReference>
<dbReference type="AlphaFoldDB" id="A0A0V8H7A1"/>
<comment type="similarity">
    <text evidence="1">Belongs to the peptidase S33 family.</text>
</comment>
<dbReference type="Gene3D" id="3.40.50.1820">
    <property type="entry name" value="alpha/beta hydrolase"/>
    <property type="match status" value="1"/>
</dbReference>
<reference evidence="5" key="1">
    <citation type="submission" date="2016-08" db="EMBL/GenBank/DDBJ databases">
        <authorList>
            <person name="Varghese N."/>
            <person name="Submissions Spin"/>
        </authorList>
    </citation>
    <scope>NUCLEOTIDE SEQUENCE [LARGE SCALE GENOMIC DNA]</scope>
    <source>
        <strain evidence="5">SGD-1123</strain>
    </source>
</reference>
<dbReference type="Proteomes" id="UP000181997">
    <property type="component" value="Unassembled WGS sequence"/>
</dbReference>
<feature type="domain" description="AB hydrolase-1" evidence="3">
    <location>
        <begin position="22"/>
        <end position="132"/>
    </location>
</feature>
<name>A0A0V8H7A1_9BACI</name>
<evidence type="ECO:0000313" key="5">
    <source>
        <dbReference type="Proteomes" id="UP000181997"/>
    </source>
</evidence>
<protein>
    <submittedName>
        <fullName evidence="4">Pimeloyl-ACP methyl ester carboxylesterase</fullName>
    </submittedName>
</protein>
<gene>
    <name evidence="4" type="ORF">GA0061094_4137</name>
</gene>
<accession>A0A0V8H7A1</accession>
<proteinExistence type="inferred from homology"/>
<dbReference type="OrthoDB" id="59888at2"/>
<dbReference type="SUPFAM" id="SSF53474">
    <property type="entry name" value="alpha/beta-Hydrolases"/>
    <property type="match status" value="1"/>
</dbReference>
<sequence>MIYSQDSSDLEYIILGKGPTILVFEIGIGSSIYNWWSFIQELKNDFTVVVYHRAGYGKSKVSSKPRDVKNIAMELDSLVNHLEINEKFVLAGHSFGGLCAQQYAKMHPQKLKAVILIDSTSFNFQKLYDLNLPVMYSHISMEKMIESNMLSSERTREQLENDFHDAIQEARRNLPEELIGQFVDFFTRPVFFRIIAEEFQHWHKDSELIKDSGPFPELPLTVIARDERLSALPFIEYGIPEEEATLHEKVWRELQIGLSQLNNMGQLVIAEGSDHEVHKDRPDLLIKCLLRYK</sequence>
<dbReference type="InterPro" id="IPR000073">
    <property type="entry name" value="AB_hydrolase_1"/>
</dbReference>
<evidence type="ECO:0000256" key="2">
    <source>
        <dbReference type="ARBA" id="ARBA00022801"/>
    </source>
</evidence>
<dbReference type="PRINTS" id="PR00412">
    <property type="entry name" value="EPOXHYDRLASE"/>
</dbReference>
<dbReference type="RefSeq" id="WP_058299917.1">
    <property type="nucleotide sequence ID" value="NZ_FMAU01000009.1"/>
</dbReference>
<dbReference type="EMBL" id="FMAU01000009">
    <property type="protein sequence ID" value="SCC34377.1"/>
    <property type="molecule type" value="Genomic_DNA"/>
</dbReference>
<dbReference type="InterPro" id="IPR051601">
    <property type="entry name" value="Serine_prot/Carboxylest_S33"/>
</dbReference>
<dbReference type="PANTHER" id="PTHR43248">
    <property type="entry name" value="2-SUCCINYL-6-HYDROXY-2,4-CYCLOHEXADIENE-1-CARBOXYLATE SYNTHASE"/>
    <property type="match status" value="1"/>
</dbReference>
<dbReference type="InterPro" id="IPR000639">
    <property type="entry name" value="Epox_hydrolase-like"/>
</dbReference>
<evidence type="ECO:0000256" key="1">
    <source>
        <dbReference type="ARBA" id="ARBA00010088"/>
    </source>
</evidence>
<organism evidence="4 5">
    <name type="scientific">[Bacillus] enclensis</name>
    <dbReference type="NCBI Taxonomy" id="1402860"/>
    <lineage>
        <taxon>Bacteria</taxon>
        <taxon>Bacillati</taxon>
        <taxon>Bacillota</taxon>
        <taxon>Bacilli</taxon>
        <taxon>Bacillales</taxon>
        <taxon>Bacillaceae</taxon>
        <taxon>Rossellomorea</taxon>
    </lineage>
</organism>
<dbReference type="PRINTS" id="PR00111">
    <property type="entry name" value="ABHYDROLASE"/>
</dbReference>
<dbReference type="PANTHER" id="PTHR43248:SF2">
    <property type="entry name" value="PROLYL AMINOPEPTIDASE"/>
    <property type="match status" value="1"/>
</dbReference>